<dbReference type="InterPro" id="IPR011990">
    <property type="entry name" value="TPR-like_helical_dom_sf"/>
</dbReference>
<dbReference type="EMBL" id="JABZRB010000006">
    <property type="protein sequence ID" value="MBF1304373.1"/>
    <property type="molecule type" value="Genomic_DNA"/>
</dbReference>
<feature type="region of interest" description="Disordered" evidence="1">
    <location>
        <begin position="204"/>
        <end position="229"/>
    </location>
</feature>
<keyword evidence="2" id="KW-0732">Signal</keyword>
<evidence type="ECO:0000313" key="4">
    <source>
        <dbReference type="Proteomes" id="UP000780721"/>
    </source>
</evidence>
<evidence type="ECO:0000256" key="1">
    <source>
        <dbReference type="SAM" id="MobiDB-lite"/>
    </source>
</evidence>
<evidence type="ECO:0000313" key="3">
    <source>
        <dbReference type="EMBL" id="MBF1304373.1"/>
    </source>
</evidence>
<feature type="compositionally biased region" description="Low complexity" evidence="1">
    <location>
        <begin position="213"/>
        <end position="222"/>
    </location>
</feature>
<dbReference type="SUPFAM" id="SSF48452">
    <property type="entry name" value="TPR-like"/>
    <property type="match status" value="1"/>
</dbReference>
<dbReference type="PROSITE" id="PS51257">
    <property type="entry name" value="PROKAR_LIPOPROTEIN"/>
    <property type="match status" value="1"/>
</dbReference>
<evidence type="ECO:0000256" key="2">
    <source>
        <dbReference type="SAM" id="SignalP"/>
    </source>
</evidence>
<dbReference type="AlphaFoldDB" id="A0A930H3M6"/>
<dbReference type="Gene3D" id="1.25.40.10">
    <property type="entry name" value="Tetratricopeptide repeat domain"/>
    <property type="match status" value="1"/>
</dbReference>
<evidence type="ECO:0008006" key="5">
    <source>
        <dbReference type="Google" id="ProtNLM"/>
    </source>
</evidence>
<dbReference type="Proteomes" id="UP000780721">
    <property type="component" value="Unassembled WGS sequence"/>
</dbReference>
<sequence>MQKRKNKKGKSLSSFLLLFLLLSLSLFACKNKAKEYRLLGIEALERGDGKTALENFNLALEKSNGQVSALQMDILAYKIEAEIQLGNISDAEESLQSYKTLAKKDLPLLEERIAGKKLIQELGTALNDNKLEDAEKLLSEIKEKGLEEDREYLFDAAVYLEKTAKWQEAYEAFQQYSTRYPGDEDAKRELSFLKNRMEALEKNPLLKEKAGITENQETTETTETTEESN</sequence>
<feature type="signal peptide" evidence="2">
    <location>
        <begin position="1"/>
        <end position="28"/>
    </location>
</feature>
<gene>
    <name evidence="3" type="ORF">HXM91_00605</name>
</gene>
<accession>A0A930H3M6</accession>
<name>A0A930H3M6_9FIRM</name>
<organism evidence="3 4">
    <name type="scientific">Oribacterium sinus</name>
    <dbReference type="NCBI Taxonomy" id="237576"/>
    <lineage>
        <taxon>Bacteria</taxon>
        <taxon>Bacillati</taxon>
        <taxon>Bacillota</taxon>
        <taxon>Clostridia</taxon>
        <taxon>Lachnospirales</taxon>
        <taxon>Lachnospiraceae</taxon>
        <taxon>Oribacterium</taxon>
    </lineage>
</organism>
<feature type="chain" id="PRO_5038898238" description="Tetratricopeptide repeat protein" evidence="2">
    <location>
        <begin position="29"/>
        <end position="229"/>
    </location>
</feature>
<proteinExistence type="predicted"/>
<reference evidence="3" key="1">
    <citation type="submission" date="2020-04" db="EMBL/GenBank/DDBJ databases">
        <title>Deep metagenomics examines the oral microbiome during advanced dental caries in children, revealing novel taxa and co-occurrences with host molecules.</title>
        <authorList>
            <person name="Baker J.L."/>
            <person name="Morton J.T."/>
            <person name="Dinis M."/>
            <person name="Alvarez R."/>
            <person name="Tran N.C."/>
            <person name="Knight R."/>
            <person name="Edlund A."/>
        </authorList>
    </citation>
    <scope>NUCLEOTIDE SEQUENCE</scope>
    <source>
        <strain evidence="3">JCVI_48_bin.5</strain>
    </source>
</reference>
<comment type="caution">
    <text evidence="3">The sequence shown here is derived from an EMBL/GenBank/DDBJ whole genome shotgun (WGS) entry which is preliminary data.</text>
</comment>
<protein>
    <recommendedName>
        <fullName evidence="5">Tetratricopeptide repeat protein</fullName>
    </recommendedName>
</protein>